<feature type="transmembrane region" description="Helical" evidence="3">
    <location>
        <begin position="160"/>
        <end position="181"/>
    </location>
</feature>
<dbReference type="NCBIfam" id="TIGR00885">
    <property type="entry name" value="fucP"/>
    <property type="match status" value="1"/>
</dbReference>
<dbReference type="PANTHER" id="PTHR43702">
    <property type="entry name" value="L-FUCOSE-PROTON SYMPORTER"/>
    <property type="match status" value="1"/>
</dbReference>
<evidence type="ECO:0000313" key="4">
    <source>
        <dbReference type="EMBL" id="MCI2283993.1"/>
    </source>
</evidence>
<dbReference type="Gene3D" id="1.20.1250.20">
    <property type="entry name" value="MFS general substrate transporter like domains"/>
    <property type="match status" value="2"/>
</dbReference>
<keyword evidence="5" id="KW-1185">Reference proteome</keyword>
<evidence type="ECO:0000313" key="5">
    <source>
        <dbReference type="Proteomes" id="UP001139646"/>
    </source>
</evidence>
<organism evidence="4 5">
    <name type="scientific">Colwellia maritima</name>
    <dbReference type="NCBI Taxonomy" id="2912588"/>
    <lineage>
        <taxon>Bacteria</taxon>
        <taxon>Pseudomonadati</taxon>
        <taxon>Pseudomonadota</taxon>
        <taxon>Gammaproteobacteria</taxon>
        <taxon>Alteromonadales</taxon>
        <taxon>Colwelliaceae</taxon>
        <taxon>Colwellia</taxon>
    </lineage>
</organism>
<feature type="transmembrane region" description="Helical" evidence="3">
    <location>
        <begin position="136"/>
        <end position="154"/>
    </location>
</feature>
<keyword evidence="3" id="KW-0812">Transmembrane</keyword>
<evidence type="ECO:0000256" key="2">
    <source>
        <dbReference type="ARBA" id="ARBA00022475"/>
    </source>
</evidence>
<reference evidence="4" key="1">
    <citation type="submission" date="2022-01" db="EMBL/GenBank/DDBJ databases">
        <title>Colwellia maritima, isolated from seawater.</title>
        <authorList>
            <person name="Kristyanto S."/>
            <person name="Jung J."/>
            <person name="Jeon C.O."/>
        </authorList>
    </citation>
    <scope>NUCLEOTIDE SEQUENCE</scope>
    <source>
        <strain evidence="4">MSW7</strain>
    </source>
</reference>
<feature type="transmembrane region" description="Helical" evidence="3">
    <location>
        <begin position="193"/>
        <end position="213"/>
    </location>
</feature>
<feature type="transmembrane region" description="Helical" evidence="3">
    <location>
        <begin position="225"/>
        <end position="244"/>
    </location>
</feature>
<dbReference type="EMBL" id="JAKKSL010000002">
    <property type="protein sequence ID" value="MCI2283993.1"/>
    <property type="molecule type" value="Genomic_DNA"/>
</dbReference>
<keyword evidence="2" id="KW-1003">Cell membrane</keyword>
<comment type="subcellular location">
    <subcellularLocation>
        <location evidence="1">Cell inner membrane</location>
        <topology evidence="1">Multi-pass membrane protein</topology>
    </subcellularLocation>
</comment>
<keyword evidence="3" id="KW-0472">Membrane</keyword>
<dbReference type="PANTHER" id="PTHR43702:SF11">
    <property type="entry name" value="L-FUCOSE-PROTON SYMPORTER"/>
    <property type="match status" value="1"/>
</dbReference>
<dbReference type="InterPro" id="IPR050375">
    <property type="entry name" value="MFS_TsgA-like"/>
</dbReference>
<dbReference type="InterPro" id="IPR036259">
    <property type="entry name" value="MFS_trans_sf"/>
</dbReference>
<feature type="transmembrane region" description="Helical" evidence="3">
    <location>
        <begin position="109"/>
        <end position="129"/>
    </location>
</feature>
<dbReference type="InterPro" id="IPR005275">
    <property type="entry name" value="Lfuc_symporter_FucP"/>
</dbReference>
<feature type="transmembrane region" description="Helical" evidence="3">
    <location>
        <begin position="71"/>
        <end position="89"/>
    </location>
</feature>
<comment type="caution">
    <text evidence="4">The sequence shown here is derived from an EMBL/GenBank/DDBJ whole genome shotgun (WGS) entry which is preliminary data.</text>
</comment>
<feature type="transmembrane region" description="Helical" evidence="3">
    <location>
        <begin position="18"/>
        <end position="35"/>
    </location>
</feature>
<dbReference type="RefSeq" id="WP_242286393.1">
    <property type="nucleotide sequence ID" value="NZ_JAKKSL010000002.1"/>
</dbReference>
<keyword evidence="3" id="KW-1133">Transmembrane helix</keyword>
<gene>
    <name evidence="4" type="primary">fucP</name>
    <name evidence="4" type="ORF">L3081_11980</name>
</gene>
<name>A0ABS9X155_9GAMM</name>
<dbReference type="Proteomes" id="UP001139646">
    <property type="component" value="Unassembled WGS sequence"/>
</dbReference>
<proteinExistence type="predicted"/>
<sequence length="253" mass="27564">MDQLSAITANDLEVIRNPYLAIGVVVLVMLAVIAFKKMPRTEEKSESLDISGTFKRLLANRNYREGVIAQMFYVGAQIMCWTFIIHYGTEVFVKLGLTEQAAEARSQMLNIYAMIIFCLSRFVCTFLLKYINSGKLLMLLAAGGMLFTIATIFLNGVAGVYALVGISACMSLMFPTIYGIALTGTGDDAKLGAAGLIMAIVGGTFLPMAQASIIDMKVVFDGFSATKASFFLPLLCFVVIAIYGKRSQKHLPK</sequence>
<protein>
    <submittedName>
        <fullName evidence="4">L-fucose:H+ symporter permease</fullName>
    </submittedName>
</protein>
<dbReference type="SUPFAM" id="SSF103473">
    <property type="entry name" value="MFS general substrate transporter"/>
    <property type="match status" value="1"/>
</dbReference>
<accession>A0ABS9X155</accession>
<evidence type="ECO:0000256" key="3">
    <source>
        <dbReference type="SAM" id="Phobius"/>
    </source>
</evidence>
<evidence type="ECO:0000256" key="1">
    <source>
        <dbReference type="ARBA" id="ARBA00004429"/>
    </source>
</evidence>